<name>A0A131ZXZ0_SARSC</name>
<proteinExistence type="predicted"/>
<dbReference type="AlphaFoldDB" id="A0A131ZXZ0"/>
<dbReference type="VEuPathDB" id="VectorBase:SSCA006807"/>
<evidence type="ECO:0000313" key="1">
    <source>
        <dbReference type="EMBL" id="KPM03676.1"/>
    </source>
</evidence>
<evidence type="ECO:0000313" key="2">
    <source>
        <dbReference type="Proteomes" id="UP000616769"/>
    </source>
</evidence>
<dbReference type="Proteomes" id="UP000616769">
    <property type="component" value="Unassembled WGS sequence"/>
</dbReference>
<dbReference type="EMBL" id="JXLN01005756">
    <property type="protein sequence ID" value="KPM03676.1"/>
    <property type="molecule type" value="Genomic_DNA"/>
</dbReference>
<gene>
    <name evidence="1" type="ORF">QR98_0021100</name>
</gene>
<comment type="caution">
    <text evidence="1">The sequence shown here is derived from an EMBL/GenBank/DDBJ whole genome shotgun (WGS) entry which is preliminary data.</text>
</comment>
<sequence>MVVEMKNLLMKPLNSKSLALSMMMMRVYLIMLNSS</sequence>
<protein>
    <submittedName>
        <fullName evidence="1">Uncharacterized protein</fullName>
    </submittedName>
</protein>
<reference evidence="1 2" key="1">
    <citation type="journal article" date="2015" name="Parasit. Vectors">
        <title>Draft genome of the scabies mite.</title>
        <authorList>
            <person name="Rider S.D.Jr."/>
            <person name="Morgan M.S."/>
            <person name="Arlian L.G."/>
        </authorList>
    </citation>
    <scope>NUCLEOTIDE SEQUENCE [LARGE SCALE GENOMIC DNA]</scope>
    <source>
        <strain evidence="1">Arlian Lab</strain>
    </source>
</reference>
<organism evidence="1 2">
    <name type="scientific">Sarcoptes scabiei</name>
    <name type="common">Itch mite</name>
    <name type="synonym">Acarus scabiei</name>
    <dbReference type="NCBI Taxonomy" id="52283"/>
    <lineage>
        <taxon>Eukaryota</taxon>
        <taxon>Metazoa</taxon>
        <taxon>Ecdysozoa</taxon>
        <taxon>Arthropoda</taxon>
        <taxon>Chelicerata</taxon>
        <taxon>Arachnida</taxon>
        <taxon>Acari</taxon>
        <taxon>Acariformes</taxon>
        <taxon>Sarcoptiformes</taxon>
        <taxon>Astigmata</taxon>
        <taxon>Psoroptidia</taxon>
        <taxon>Sarcoptoidea</taxon>
        <taxon>Sarcoptidae</taxon>
        <taxon>Sarcoptinae</taxon>
        <taxon>Sarcoptes</taxon>
    </lineage>
</organism>
<accession>A0A131ZXZ0</accession>